<accession>A0A0F9TWZ9</accession>
<gene>
    <name evidence="1" type="ORF">LCGC14_0294620</name>
</gene>
<protein>
    <submittedName>
        <fullName evidence="1">Uncharacterized protein</fullName>
    </submittedName>
</protein>
<sequence>MRNFTRAELDNLWVRATALPAGSGADPLTKAIITEALEGAGVDVVVVVSATSSDEIIRSLETIRADIEDFIHQIEIAGEG</sequence>
<dbReference type="AlphaFoldDB" id="A0A0F9TWZ9"/>
<reference evidence="1" key="1">
    <citation type="journal article" date="2015" name="Nature">
        <title>Complex archaea that bridge the gap between prokaryotes and eukaryotes.</title>
        <authorList>
            <person name="Spang A."/>
            <person name="Saw J.H."/>
            <person name="Jorgensen S.L."/>
            <person name="Zaremba-Niedzwiedzka K."/>
            <person name="Martijn J."/>
            <person name="Lind A.E."/>
            <person name="van Eijk R."/>
            <person name="Schleper C."/>
            <person name="Guy L."/>
            <person name="Ettema T.J."/>
        </authorList>
    </citation>
    <scope>NUCLEOTIDE SEQUENCE</scope>
</reference>
<dbReference type="EMBL" id="LAZR01000179">
    <property type="protein sequence ID" value="KKN83809.1"/>
    <property type="molecule type" value="Genomic_DNA"/>
</dbReference>
<organism evidence="1">
    <name type="scientific">marine sediment metagenome</name>
    <dbReference type="NCBI Taxonomy" id="412755"/>
    <lineage>
        <taxon>unclassified sequences</taxon>
        <taxon>metagenomes</taxon>
        <taxon>ecological metagenomes</taxon>
    </lineage>
</organism>
<comment type="caution">
    <text evidence="1">The sequence shown here is derived from an EMBL/GenBank/DDBJ whole genome shotgun (WGS) entry which is preliminary data.</text>
</comment>
<proteinExistence type="predicted"/>
<evidence type="ECO:0000313" key="1">
    <source>
        <dbReference type="EMBL" id="KKN83809.1"/>
    </source>
</evidence>
<name>A0A0F9TWZ9_9ZZZZ</name>